<comment type="caution">
    <text evidence="1">The sequence shown here is derived from an EMBL/GenBank/DDBJ whole genome shotgun (WGS) entry which is preliminary data.</text>
</comment>
<gene>
    <name evidence="1" type="ORF">BDR25DRAFT_347185</name>
</gene>
<proteinExistence type="predicted"/>
<keyword evidence="2" id="KW-1185">Reference proteome</keyword>
<sequence length="349" mass="40442">MPRYHFEDQGPLKICDGRHEITEIGGKNKKASTQQLSLSSLQHSPPQSTSSSFPFFDLPRELRDQIYHYVWLGKCMILTESHVKFHVDYMRKQPRDISTSTCHNSNALGWIRASKQLRCESFCQFYKYAHCTSFSQFPGNNNIVGLIPIYWFGKVQRMDLFMKVTFHFDNIEGERDRKRFTIRPKLDLLISHLQTLRLQSQPLPFKEVNLKVSLRNIPSFYVPGTMNLEPGCCVDFSSLLVFGTGMERVGIVIGYPGLHMMIPRYNRTIITINWGNETSGRVTVRNTVVPRLQLELARVGKLMVGGEDEDVEEMSQMGWTEEEREDVWSWYLEVRRDVLIQPTIVAPRA</sequence>
<organism evidence="1 2">
    <name type="scientific">Lindgomyces ingoldianus</name>
    <dbReference type="NCBI Taxonomy" id="673940"/>
    <lineage>
        <taxon>Eukaryota</taxon>
        <taxon>Fungi</taxon>
        <taxon>Dikarya</taxon>
        <taxon>Ascomycota</taxon>
        <taxon>Pezizomycotina</taxon>
        <taxon>Dothideomycetes</taxon>
        <taxon>Pleosporomycetidae</taxon>
        <taxon>Pleosporales</taxon>
        <taxon>Lindgomycetaceae</taxon>
        <taxon>Lindgomyces</taxon>
    </lineage>
</organism>
<dbReference type="Proteomes" id="UP000799755">
    <property type="component" value="Unassembled WGS sequence"/>
</dbReference>
<name>A0ACB6Q9H9_9PLEO</name>
<reference evidence="1" key="1">
    <citation type="journal article" date="2020" name="Stud. Mycol.">
        <title>101 Dothideomycetes genomes: a test case for predicting lifestyles and emergence of pathogens.</title>
        <authorList>
            <person name="Haridas S."/>
            <person name="Albert R."/>
            <person name="Binder M."/>
            <person name="Bloem J."/>
            <person name="Labutti K."/>
            <person name="Salamov A."/>
            <person name="Andreopoulos B."/>
            <person name="Baker S."/>
            <person name="Barry K."/>
            <person name="Bills G."/>
            <person name="Bluhm B."/>
            <person name="Cannon C."/>
            <person name="Castanera R."/>
            <person name="Culley D."/>
            <person name="Daum C."/>
            <person name="Ezra D."/>
            <person name="Gonzalez J."/>
            <person name="Henrissat B."/>
            <person name="Kuo A."/>
            <person name="Liang C."/>
            <person name="Lipzen A."/>
            <person name="Lutzoni F."/>
            <person name="Magnuson J."/>
            <person name="Mondo S."/>
            <person name="Nolan M."/>
            <person name="Ohm R."/>
            <person name="Pangilinan J."/>
            <person name="Park H.-J."/>
            <person name="Ramirez L."/>
            <person name="Alfaro M."/>
            <person name="Sun H."/>
            <person name="Tritt A."/>
            <person name="Yoshinaga Y."/>
            <person name="Zwiers L.-H."/>
            <person name="Turgeon B."/>
            <person name="Goodwin S."/>
            <person name="Spatafora J."/>
            <person name="Crous P."/>
            <person name="Grigoriev I."/>
        </authorList>
    </citation>
    <scope>NUCLEOTIDE SEQUENCE</scope>
    <source>
        <strain evidence="1">ATCC 200398</strain>
    </source>
</reference>
<dbReference type="EMBL" id="MU003549">
    <property type="protein sequence ID" value="KAF2463562.1"/>
    <property type="molecule type" value="Genomic_DNA"/>
</dbReference>
<accession>A0ACB6Q9H9</accession>
<protein>
    <submittedName>
        <fullName evidence="1">Uncharacterized protein</fullName>
    </submittedName>
</protein>
<evidence type="ECO:0000313" key="2">
    <source>
        <dbReference type="Proteomes" id="UP000799755"/>
    </source>
</evidence>
<evidence type="ECO:0000313" key="1">
    <source>
        <dbReference type="EMBL" id="KAF2463562.1"/>
    </source>
</evidence>